<proteinExistence type="predicted"/>
<gene>
    <name evidence="2" type="ORF">PVBDA_1400250</name>
</gene>
<keyword evidence="1" id="KW-0732">Signal</keyword>
<accession>A0A6V7SWQ6</accession>
<dbReference type="AlphaFoldDB" id="A0A6V7SWQ6"/>
<feature type="signal peptide" evidence="1">
    <location>
        <begin position="1"/>
        <end position="19"/>
    </location>
</feature>
<protein>
    <submittedName>
        <fullName evidence="2">Fam-a protein</fullName>
    </submittedName>
</protein>
<reference evidence="2 3" key="1">
    <citation type="submission" date="2020-08" db="EMBL/GenBank/DDBJ databases">
        <authorList>
            <person name="Ramaprasad A."/>
        </authorList>
    </citation>
    <scope>NUCLEOTIDE SEQUENCE [LARGE SCALE GENOMIC DNA]</scope>
</reference>
<name>A0A6V7SWQ6_PLAVN</name>
<dbReference type="InterPro" id="IPR006486">
    <property type="entry name" value="PYST_A"/>
</dbReference>
<evidence type="ECO:0000313" key="2">
    <source>
        <dbReference type="EMBL" id="CAD2103512.1"/>
    </source>
</evidence>
<evidence type="ECO:0000256" key="1">
    <source>
        <dbReference type="SAM" id="SignalP"/>
    </source>
</evidence>
<sequence>MNKFYIQIALFLLSIFAYANNETLATEPAPEENTTPESKDRYATSEEIYEQNKHLLCTNPEETINAGKLMNEAVKHLEYHAKCKNGFELCGNVFINNTLYYKKKRQNHTDILKVNFKICPSNQYNDIINMLWDPNGPNFFNRGTAKIDRVYNPNLVIMQQRYKKSCMFRQKYFYALATKAQISEDTTIIVMTSANINDHNPSDKEYKNTIIESANLFKTEIDSEDDIRKGKLKKVFVNIAGYLIQKKGWYIDITYLESIDGYTSIIPRWLNGNPSTGLFSHVYLPPP</sequence>
<organism evidence="2 3">
    <name type="scientific">Plasmodium vinckei brucechwatti</name>
    <dbReference type="NCBI Taxonomy" id="119398"/>
    <lineage>
        <taxon>Eukaryota</taxon>
        <taxon>Sar</taxon>
        <taxon>Alveolata</taxon>
        <taxon>Apicomplexa</taxon>
        <taxon>Aconoidasida</taxon>
        <taxon>Haemosporida</taxon>
        <taxon>Plasmodiidae</taxon>
        <taxon>Plasmodium</taxon>
        <taxon>Plasmodium (Vinckeia)</taxon>
    </lineage>
</organism>
<dbReference type="SUPFAM" id="SSF55961">
    <property type="entry name" value="Bet v1-like"/>
    <property type="match status" value="1"/>
</dbReference>
<evidence type="ECO:0000313" key="3">
    <source>
        <dbReference type="Proteomes" id="UP000515550"/>
    </source>
</evidence>
<feature type="chain" id="PRO_5027616364" evidence="1">
    <location>
        <begin position="20"/>
        <end position="287"/>
    </location>
</feature>
<dbReference type="Proteomes" id="UP000515550">
    <property type="component" value="Chromosome PVBDA_14"/>
</dbReference>
<dbReference type="VEuPathDB" id="PlasmoDB:PVBDA_1400250"/>
<dbReference type="NCBIfam" id="TIGR01599">
    <property type="entry name" value="PYST-A"/>
    <property type="match status" value="1"/>
</dbReference>
<dbReference type="EMBL" id="LR865392">
    <property type="protein sequence ID" value="CAD2103512.1"/>
    <property type="molecule type" value="Genomic_DNA"/>
</dbReference>